<evidence type="ECO:0000313" key="1">
    <source>
        <dbReference type="EMBL" id="CAH2207775.1"/>
    </source>
</evidence>
<dbReference type="Proteomes" id="UP000838756">
    <property type="component" value="Unassembled WGS sequence"/>
</dbReference>
<dbReference type="AlphaFoldDB" id="A0A8S4QF61"/>
<organism evidence="1 2">
    <name type="scientific">Pararge aegeria aegeria</name>
    <dbReference type="NCBI Taxonomy" id="348720"/>
    <lineage>
        <taxon>Eukaryota</taxon>
        <taxon>Metazoa</taxon>
        <taxon>Ecdysozoa</taxon>
        <taxon>Arthropoda</taxon>
        <taxon>Hexapoda</taxon>
        <taxon>Insecta</taxon>
        <taxon>Pterygota</taxon>
        <taxon>Neoptera</taxon>
        <taxon>Endopterygota</taxon>
        <taxon>Lepidoptera</taxon>
        <taxon>Glossata</taxon>
        <taxon>Ditrysia</taxon>
        <taxon>Papilionoidea</taxon>
        <taxon>Nymphalidae</taxon>
        <taxon>Satyrinae</taxon>
        <taxon>Satyrini</taxon>
        <taxon>Parargina</taxon>
        <taxon>Pararge</taxon>
    </lineage>
</organism>
<reference evidence="1" key="1">
    <citation type="submission" date="2022-03" db="EMBL/GenBank/DDBJ databases">
        <authorList>
            <person name="Lindestad O."/>
        </authorList>
    </citation>
    <scope>NUCLEOTIDE SEQUENCE</scope>
</reference>
<protein>
    <submittedName>
        <fullName evidence="1">Jg21980 protein</fullName>
    </submittedName>
</protein>
<comment type="caution">
    <text evidence="1">The sequence shown here is derived from an EMBL/GenBank/DDBJ whole genome shotgun (WGS) entry which is preliminary data.</text>
</comment>
<gene>
    <name evidence="1" type="primary">jg21980</name>
    <name evidence="1" type="ORF">PAEG_LOCUS395</name>
</gene>
<dbReference type="EMBL" id="CAKXAJ010001257">
    <property type="protein sequence ID" value="CAH2207775.1"/>
    <property type="molecule type" value="Genomic_DNA"/>
</dbReference>
<name>A0A8S4QF61_9NEOP</name>
<evidence type="ECO:0000313" key="2">
    <source>
        <dbReference type="Proteomes" id="UP000838756"/>
    </source>
</evidence>
<accession>A0A8S4QF61</accession>
<keyword evidence="2" id="KW-1185">Reference proteome</keyword>
<feature type="non-terminal residue" evidence="1">
    <location>
        <position position="90"/>
    </location>
</feature>
<sequence>MNKAGIVNNALDCKNKHCVNTSPEELSNSHKNLTCGDGTSDYINHHPSSRGYCTRRLREYGERAATCSVLLLISTATTIRHDADDMQMSL</sequence>
<proteinExistence type="predicted"/>